<keyword evidence="3" id="KW-1185">Reference proteome</keyword>
<evidence type="ECO:0000313" key="3">
    <source>
        <dbReference type="Proteomes" id="UP000029384"/>
    </source>
</evidence>
<sequence length="197" mass="21691">MRLIQRISNSTLVKSNTLIHIICILSVIGPVITVSAGFWDTISHLQKEPEFFWSPSHMIVYTGVSMITFAAVLGGILIIRKSVNSTLKTGIKLVMIGSVIQLISGFGDSLSHEVFGIDGLVSWSHQPLEMGLVLGSLGGLLILKNREHTKLKILLPFSIVTFLFFTMWLGFNMVLIFGHTIQCIPVYEIFSSGCAIL</sequence>
<keyword evidence="1" id="KW-0812">Transmembrane</keyword>
<comment type="caution">
    <text evidence="2">The sequence shown here is derived from an EMBL/GenBank/DDBJ whole genome shotgun (WGS) entry which is preliminary data.</text>
</comment>
<feature type="transmembrane region" description="Helical" evidence="1">
    <location>
        <begin position="21"/>
        <end position="39"/>
    </location>
</feature>
<gene>
    <name evidence="2" type="ORF">AAA799B03_00184</name>
</gene>
<dbReference type="EMBL" id="JOTA01000003">
    <property type="protein sequence ID" value="KFM22162.1"/>
    <property type="molecule type" value="Genomic_DNA"/>
</dbReference>
<keyword evidence="1" id="KW-0472">Membrane</keyword>
<feature type="transmembrane region" description="Helical" evidence="1">
    <location>
        <begin position="155"/>
        <end position="177"/>
    </location>
</feature>
<evidence type="ECO:0000256" key="1">
    <source>
        <dbReference type="SAM" id="Phobius"/>
    </source>
</evidence>
<reference evidence="2 3" key="1">
    <citation type="submission" date="2014-06" db="EMBL/GenBank/DDBJ databases">
        <authorList>
            <person name="Ngugi D.K."/>
            <person name="Blom J."/>
            <person name="Alam I."/>
            <person name="Rashid M."/>
            <person name="Baalawi W."/>
            <person name="Zhang G."/>
            <person name="Hikmawan T."/>
            <person name="Guan Y."/>
            <person name="Antunes A."/>
            <person name="Siam R."/>
            <person name="El-Dorry H."/>
            <person name="Bajic V."/>
            <person name="Stingl U."/>
        </authorList>
    </citation>
    <scope>NUCLEOTIDE SEQUENCE [LARGE SCALE GENOMIC DNA]</scope>
    <source>
        <strain evidence="2">SCGC AAA799-B03</strain>
    </source>
</reference>
<dbReference type="PATRIC" id="fig|1502289.3.peg.184"/>
<dbReference type="Proteomes" id="UP000029384">
    <property type="component" value="Unassembled WGS sequence"/>
</dbReference>
<name>A0A087S8V8_9ARCH</name>
<accession>A0A087S8V8</accession>
<feature type="transmembrane region" description="Helical" evidence="1">
    <location>
        <begin position="59"/>
        <end position="79"/>
    </location>
</feature>
<evidence type="ECO:0000313" key="2">
    <source>
        <dbReference type="EMBL" id="KFM22162.1"/>
    </source>
</evidence>
<proteinExistence type="predicted"/>
<dbReference type="AlphaFoldDB" id="A0A087S8V8"/>
<protein>
    <recommendedName>
        <fullName evidence="4">DUF998 domain-containing protein</fullName>
    </recommendedName>
</protein>
<keyword evidence="1" id="KW-1133">Transmembrane helix</keyword>
<evidence type="ECO:0008006" key="4">
    <source>
        <dbReference type="Google" id="ProtNLM"/>
    </source>
</evidence>
<organism evidence="2 3">
    <name type="scientific">Marine Group I thaumarchaeote SCGC AAA799-B03</name>
    <dbReference type="NCBI Taxonomy" id="1502289"/>
    <lineage>
        <taxon>Archaea</taxon>
        <taxon>Nitrososphaerota</taxon>
        <taxon>Marine Group I</taxon>
    </lineage>
</organism>